<dbReference type="Proteomes" id="UP001500804">
    <property type="component" value="Unassembled WGS sequence"/>
</dbReference>
<dbReference type="EMBL" id="BAABJO010000010">
    <property type="protein sequence ID" value="GAA5121742.1"/>
    <property type="molecule type" value="Genomic_DNA"/>
</dbReference>
<sequence>MWEYALFFLGIVVQLGGVALTIKGARQVWTDVASPDDRFLAPFIHAGRWIVRSVRRLIGRPAPHVAGGSAAAGLALAASARGYGLPGSVPDGLSVEEQIALVNERLIEHLEKVHKTMFRIQDELEAEIQKTKAAHVAAIAAVDDRTEHERKRAVNGIRIEAYGFIFLTIGTLIQAFGSYLGIGS</sequence>
<evidence type="ECO:0000256" key="1">
    <source>
        <dbReference type="SAM" id="Phobius"/>
    </source>
</evidence>
<keyword evidence="1" id="KW-1133">Transmembrane helix</keyword>
<keyword evidence="1" id="KW-0472">Membrane</keyword>
<comment type="caution">
    <text evidence="2">The sequence shown here is derived from an EMBL/GenBank/DDBJ whole genome shotgun (WGS) entry which is preliminary data.</text>
</comment>
<accession>A0ABP9NKC6</accession>
<proteinExistence type="predicted"/>
<evidence type="ECO:0000313" key="3">
    <source>
        <dbReference type="Proteomes" id="UP001500804"/>
    </source>
</evidence>
<dbReference type="RefSeq" id="WP_345605763.1">
    <property type="nucleotide sequence ID" value="NZ_BAABJO010000010.1"/>
</dbReference>
<organism evidence="2 3">
    <name type="scientific">Pseudonocardia adelaidensis</name>
    <dbReference type="NCBI Taxonomy" id="648754"/>
    <lineage>
        <taxon>Bacteria</taxon>
        <taxon>Bacillati</taxon>
        <taxon>Actinomycetota</taxon>
        <taxon>Actinomycetes</taxon>
        <taxon>Pseudonocardiales</taxon>
        <taxon>Pseudonocardiaceae</taxon>
        <taxon>Pseudonocardia</taxon>
    </lineage>
</organism>
<name>A0ABP9NKC6_9PSEU</name>
<feature type="transmembrane region" description="Helical" evidence="1">
    <location>
        <begin position="161"/>
        <end position="182"/>
    </location>
</feature>
<gene>
    <name evidence="2" type="ORF">GCM10023320_30990</name>
</gene>
<reference evidence="3" key="1">
    <citation type="journal article" date="2019" name="Int. J. Syst. Evol. Microbiol.">
        <title>The Global Catalogue of Microorganisms (GCM) 10K type strain sequencing project: providing services to taxonomists for standard genome sequencing and annotation.</title>
        <authorList>
            <consortium name="The Broad Institute Genomics Platform"/>
            <consortium name="The Broad Institute Genome Sequencing Center for Infectious Disease"/>
            <person name="Wu L."/>
            <person name="Ma J."/>
        </authorList>
    </citation>
    <scope>NUCLEOTIDE SEQUENCE [LARGE SCALE GENOMIC DNA]</scope>
    <source>
        <strain evidence="3">JCM 18302</strain>
    </source>
</reference>
<feature type="transmembrane region" description="Helical" evidence="1">
    <location>
        <begin position="6"/>
        <end position="22"/>
    </location>
</feature>
<keyword evidence="1" id="KW-0812">Transmembrane</keyword>
<evidence type="ECO:0000313" key="2">
    <source>
        <dbReference type="EMBL" id="GAA5121742.1"/>
    </source>
</evidence>
<protein>
    <submittedName>
        <fullName evidence="2">Uncharacterized protein</fullName>
    </submittedName>
</protein>
<keyword evidence="3" id="KW-1185">Reference proteome</keyword>